<dbReference type="AlphaFoldDB" id="K3YKQ1"/>
<dbReference type="EMBL" id="AGNK02003867">
    <property type="status" value="NOT_ANNOTATED_CDS"/>
    <property type="molecule type" value="Genomic_DNA"/>
</dbReference>
<sequence>MSETRYRIARIRSPLRPEQRFPNPFVVLSDHGLIASLFAEYVCRLWPSFSSWERSGECF</sequence>
<proteinExistence type="predicted"/>
<protein>
    <submittedName>
        <fullName evidence="1">Uncharacterized protein</fullName>
    </submittedName>
</protein>
<organism evidence="1 2">
    <name type="scientific">Setaria italica</name>
    <name type="common">Foxtail millet</name>
    <name type="synonym">Panicum italicum</name>
    <dbReference type="NCBI Taxonomy" id="4555"/>
    <lineage>
        <taxon>Eukaryota</taxon>
        <taxon>Viridiplantae</taxon>
        <taxon>Streptophyta</taxon>
        <taxon>Embryophyta</taxon>
        <taxon>Tracheophyta</taxon>
        <taxon>Spermatophyta</taxon>
        <taxon>Magnoliopsida</taxon>
        <taxon>Liliopsida</taxon>
        <taxon>Poales</taxon>
        <taxon>Poaceae</taxon>
        <taxon>PACMAD clade</taxon>
        <taxon>Panicoideae</taxon>
        <taxon>Panicodae</taxon>
        <taxon>Paniceae</taxon>
        <taxon>Cenchrinae</taxon>
        <taxon>Setaria</taxon>
    </lineage>
</organism>
<dbReference type="Proteomes" id="UP000004995">
    <property type="component" value="Unassembled WGS sequence"/>
</dbReference>
<dbReference type="InParanoid" id="K3YKQ1"/>
<evidence type="ECO:0000313" key="1">
    <source>
        <dbReference type="EnsemblPlants" id="KQL01884"/>
    </source>
</evidence>
<keyword evidence="2" id="KW-1185">Reference proteome</keyword>
<dbReference type="Gramene" id="KQL01884">
    <property type="protein sequence ID" value="KQL01884"/>
    <property type="gene ID" value="SETIT_014820mg"/>
</dbReference>
<dbReference type="EnsemblPlants" id="KQL01884">
    <property type="protein sequence ID" value="KQL01884"/>
    <property type="gene ID" value="SETIT_014820mg"/>
</dbReference>
<evidence type="ECO:0000313" key="2">
    <source>
        <dbReference type="Proteomes" id="UP000004995"/>
    </source>
</evidence>
<reference evidence="2" key="1">
    <citation type="journal article" date="2012" name="Nat. Biotechnol.">
        <title>Reference genome sequence of the model plant Setaria.</title>
        <authorList>
            <person name="Bennetzen J.L."/>
            <person name="Schmutz J."/>
            <person name="Wang H."/>
            <person name="Percifield R."/>
            <person name="Hawkins J."/>
            <person name="Pontaroli A.C."/>
            <person name="Estep M."/>
            <person name="Feng L."/>
            <person name="Vaughn J.N."/>
            <person name="Grimwood J."/>
            <person name="Jenkins J."/>
            <person name="Barry K."/>
            <person name="Lindquist E."/>
            <person name="Hellsten U."/>
            <person name="Deshpande S."/>
            <person name="Wang X."/>
            <person name="Wu X."/>
            <person name="Mitros T."/>
            <person name="Triplett J."/>
            <person name="Yang X."/>
            <person name="Ye C.Y."/>
            <person name="Mauro-Herrera M."/>
            <person name="Wang L."/>
            <person name="Li P."/>
            <person name="Sharma M."/>
            <person name="Sharma R."/>
            <person name="Ronald P.C."/>
            <person name="Panaud O."/>
            <person name="Kellogg E.A."/>
            <person name="Brutnell T.P."/>
            <person name="Doust A.N."/>
            <person name="Tuskan G.A."/>
            <person name="Rokhsar D."/>
            <person name="Devos K.M."/>
        </authorList>
    </citation>
    <scope>NUCLEOTIDE SEQUENCE [LARGE SCALE GENOMIC DNA]</scope>
    <source>
        <strain evidence="2">cv. Yugu1</strain>
    </source>
</reference>
<dbReference type="HOGENOM" id="CLU_2965335_0_0_1"/>
<reference evidence="1" key="2">
    <citation type="submission" date="2018-08" db="UniProtKB">
        <authorList>
            <consortium name="EnsemblPlants"/>
        </authorList>
    </citation>
    <scope>IDENTIFICATION</scope>
    <source>
        <strain evidence="1">Yugu1</strain>
    </source>
</reference>
<accession>K3YKQ1</accession>
<name>K3YKQ1_SETIT</name>